<protein>
    <recommendedName>
        <fullName evidence="3">DUF241 domain protein</fullName>
    </recommendedName>
</protein>
<keyword evidence="2" id="KW-1185">Reference proteome</keyword>
<dbReference type="Proteomes" id="UP000585474">
    <property type="component" value="Unassembled WGS sequence"/>
</dbReference>
<sequence length="248" mass="27795">MTSEATSSSLPSISDKLSGLEDLNDCVNDLLLLPHTRQICNEKWAEEVLDGYLRVLDACATAKDIFSQTKEAVKELHLMTRRNGDTSSFGGYLTSRKKAKKVIENVQKDLKGIGNKDKDHETVAIFSMLKEVEEVTCAVLESFLSYASGTKAKSARRGWSLVFKLMHQKSGSCQAKETVFGEFERIDDVVHSLSGHKRSKFDDNVNINTLQNQLGELELSIEGVEKVLELLLRRLIKTRFSLLNILNN</sequence>
<dbReference type="GO" id="GO:0048367">
    <property type="term" value="P:shoot system development"/>
    <property type="evidence" value="ECO:0007669"/>
    <property type="project" value="InterPro"/>
</dbReference>
<dbReference type="AlphaFoldDB" id="A0A7J0F724"/>
<dbReference type="PANTHER" id="PTHR33070">
    <property type="entry name" value="OS06G0725500 PROTEIN"/>
    <property type="match status" value="1"/>
</dbReference>
<reference evidence="1 2" key="1">
    <citation type="submission" date="2019-07" db="EMBL/GenBank/DDBJ databases">
        <title>De Novo Assembly of kiwifruit Actinidia rufa.</title>
        <authorList>
            <person name="Sugita-Konishi S."/>
            <person name="Sato K."/>
            <person name="Mori E."/>
            <person name="Abe Y."/>
            <person name="Kisaki G."/>
            <person name="Hamano K."/>
            <person name="Suezawa K."/>
            <person name="Otani M."/>
            <person name="Fukuda T."/>
            <person name="Manabe T."/>
            <person name="Gomi K."/>
            <person name="Tabuchi M."/>
            <person name="Akimitsu K."/>
            <person name="Kataoka I."/>
        </authorList>
    </citation>
    <scope>NUCLEOTIDE SEQUENCE [LARGE SCALE GENOMIC DNA]</scope>
    <source>
        <strain evidence="2">cv. Fuchu</strain>
    </source>
</reference>
<evidence type="ECO:0008006" key="3">
    <source>
        <dbReference type="Google" id="ProtNLM"/>
    </source>
</evidence>
<accession>A0A7J0F724</accession>
<dbReference type="EMBL" id="BJWL01000009">
    <property type="protein sequence ID" value="GFY94512.1"/>
    <property type="molecule type" value="Genomic_DNA"/>
</dbReference>
<dbReference type="Pfam" id="PF03087">
    <property type="entry name" value="BPS1"/>
    <property type="match status" value="1"/>
</dbReference>
<organism evidence="1 2">
    <name type="scientific">Actinidia rufa</name>
    <dbReference type="NCBI Taxonomy" id="165716"/>
    <lineage>
        <taxon>Eukaryota</taxon>
        <taxon>Viridiplantae</taxon>
        <taxon>Streptophyta</taxon>
        <taxon>Embryophyta</taxon>
        <taxon>Tracheophyta</taxon>
        <taxon>Spermatophyta</taxon>
        <taxon>Magnoliopsida</taxon>
        <taxon>eudicotyledons</taxon>
        <taxon>Gunneridae</taxon>
        <taxon>Pentapetalae</taxon>
        <taxon>asterids</taxon>
        <taxon>Ericales</taxon>
        <taxon>Actinidiaceae</taxon>
        <taxon>Actinidia</taxon>
    </lineage>
</organism>
<evidence type="ECO:0000313" key="2">
    <source>
        <dbReference type="Proteomes" id="UP000585474"/>
    </source>
</evidence>
<dbReference type="InterPro" id="IPR004320">
    <property type="entry name" value="BPS1_pln"/>
</dbReference>
<comment type="caution">
    <text evidence="1">The sequence shown here is derived from an EMBL/GenBank/DDBJ whole genome shotgun (WGS) entry which is preliminary data.</text>
</comment>
<dbReference type="PANTHER" id="PTHR33070:SF129">
    <property type="entry name" value="DUF241 DOMAIN PROTEIN"/>
    <property type="match status" value="1"/>
</dbReference>
<proteinExistence type="predicted"/>
<evidence type="ECO:0000313" key="1">
    <source>
        <dbReference type="EMBL" id="GFY94512.1"/>
    </source>
</evidence>
<dbReference type="GO" id="GO:0048364">
    <property type="term" value="P:root development"/>
    <property type="evidence" value="ECO:0007669"/>
    <property type="project" value="InterPro"/>
</dbReference>
<dbReference type="OrthoDB" id="1701699at2759"/>
<gene>
    <name evidence="1" type="ORF">Acr_09g0009580</name>
</gene>
<name>A0A7J0F724_9ERIC</name>